<proteinExistence type="predicted"/>
<evidence type="ECO:0000259" key="5">
    <source>
        <dbReference type="PROSITE" id="PS50045"/>
    </source>
</evidence>
<keyword evidence="4" id="KW-0804">Transcription</keyword>
<evidence type="ECO:0000256" key="3">
    <source>
        <dbReference type="ARBA" id="ARBA00023015"/>
    </source>
</evidence>
<evidence type="ECO:0000313" key="7">
    <source>
        <dbReference type="Proteomes" id="UP000184076"/>
    </source>
</evidence>
<dbReference type="OrthoDB" id="9763792at2"/>
<dbReference type="Pfam" id="PF25601">
    <property type="entry name" value="AAA_lid_14"/>
    <property type="match status" value="1"/>
</dbReference>
<dbReference type="CDD" id="cd00009">
    <property type="entry name" value="AAA"/>
    <property type="match status" value="1"/>
</dbReference>
<dbReference type="Pfam" id="PF00158">
    <property type="entry name" value="Sigma54_activat"/>
    <property type="match status" value="1"/>
</dbReference>
<evidence type="ECO:0000313" key="6">
    <source>
        <dbReference type="EMBL" id="SHE86513.1"/>
    </source>
</evidence>
<dbReference type="PROSITE" id="PS00688">
    <property type="entry name" value="SIGMA54_INTERACT_3"/>
    <property type="match status" value="1"/>
</dbReference>
<dbReference type="SUPFAM" id="SSF46689">
    <property type="entry name" value="Homeodomain-like"/>
    <property type="match status" value="1"/>
</dbReference>
<accession>A0A1M4WZM0</accession>
<dbReference type="InterPro" id="IPR025944">
    <property type="entry name" value="Sigma_54_int_dom_CS"/>
</dbReference>
<dbReference type="InterPro" id="IPR003593">
    <property type="entry name" value="AAA+_ATPase"/>
</dbReference>
<dbReference type="STRING" id="1121391.SAMN02745206_00938"/>
<evidence type="ECO:0000256" key="4">
    <source>
        <dbReference type="ARBA" id="ARBA00023163"/>
    </source>
</evidence>
<evidence type="ECO:0000256" key="1">
    <source>
        <dbReference type="ARBA" id="ARBA00022741"/>
    </source>
</evidence>
<dbReference type="InterPro" id="IPR058031">
    <property type="entry name" value="AAA_lid_NorR"/>
</dbReference>
<dbReference type="InterPro" id="IPR025662">
    <property type="entry name" value="Sigma_54_int_dom_ATP-bd_1"/>
</dbReference>
<sequence>MPDGGPVIVGISRSTEKIREIVRKVADVDLNVLISGESGVGKELVARSLHYFSSRKKRPFIKVNCAALPGELIETELFGYEKGAFTGADKQKMGKFEAAADGSIFLDEIGEIPMSMQAKLLQVLQDQKFPRIGGHKEIDARARVIAATNRNLEAEILSGNFREDLYFRINTISIVVPPLRERPEDVEPLVYYFLDRLSKEHRLPKPDISPRLMKLLKGYHWPGNVRELENYLKRLLVLGESKELEAELEAAGDGWNSETDTASSQEAVIEEAAKEVLPNKNSREKQFPSLKEVRDKAVYRVERALIKQVLEETNWNRREAAKILKISYRALLYKLKDMNLTPH</sequence>
<keyword evidence="7" id="KW-1185">Reference proteome</keyword>
<dbReference type="InterPro" id="IPR002197">
    <property type="entry name" value="HTH_Fis"/>
</dbReference>
<dbReference type="PANTHER" id="PTHR32071:SF57">
    <property type="entry name" value="C4-DICARBOXYLATE TRANSPORT TRANSCRIPTIONAL REGULATORY PROTEIN DCTD"/>
    <property type="match status" value="1"/>
</dbReference>
<evidence type="ECO:0000256" key="2">
    <source>
        <dbReference type="ARBA" id="ARBA00022840"/>
    </source>
</evidence>
<dbReference type="FunFam" id="3.40.50.300:FF:000006">
    <property type="entry name" value="DNA-binding transcriptional regulator NtrC"/>
    <property type="match status" value="1"/>
</dbReference>
<dbReference type="InterPro" id="IPR002078">
    <property type="entry name" value="Sigma_54_int"/>
</dbReference>
<dbReference type="SMART" id="SM00382">
    <property type="entry name" value="AAA"/>
    <property type="match status" value="1"/>
</dbReference>
<dbReference type="SUPFAM" id="SSF52540">
    <property type="entry name" value="P-loop containing nucleoside triphosphate hydrolases"/>
    <property type="match status" value="1"/>
</dbReference>
<dbReference type="Proteomes" id="UP000184076">
    <property type="component" value="Unassembled WGS sequence"/>
</dbReference>
<dbReference type="EMBL" id="FQVB01000008">
    <property type="protein sequence ID" value="SHE86513.1"/>
    <property type="molecule type" value="Genomic_DNA"/>
</dbReference>
<feature type="domain" description="Sigma-54 factor interaction" evidence="5">
    <location>
        <begin position="8"/>
        <end position="237"/>
    </location>
</feature>
<protein>
    <submittedName>
        <fullName evidence="6">Regulatory protein, Fis family</fullName>
    </submittedName>
</protein>
<dbReference type="Gene3D" id="1.10.8.60">
    <property type="match status" value="1"/>
</dbReference>
<name>A0A1M4WZM0_9BACT</name>
<dbReference type="PROSITE" id="PS00675">
    <property type="entry name" value="SIGMA54_INTERACT_1"/>
    <property type="match status" value="1"/>
</dbReference>
<reference evidence="7" key="1">
    <citation type="submission" date="2016-11" db="EMBL/GenBank/DDBJ databases">
        <authorList>
            <person name="Varghese N."/>
            <person name="Submissions S."/>
        </authorList>
    </citation>
    <scope>NUCLEOTIDE SEQUENCE [LARGE SCALE GENOMIC DNA]</scope>
    <source>
        <strain evidence="7">DSM 9756</strain>
    </source>
</reference>
<dbReference type="GO" id="GO:0006355">
    <property type="term" value="P:regulation of DNA-templated transcription"/>
    <property type="evidence" value="ECO:0007669"/>
    <property type="project" value="InterPro"/>
</dbReference>
<dbReference type="Pfam" id="PF02954">
    <property type="entry name" value="HTH_8"/>
    <property type="match status" value="1"/>
</dbReference>
<keyword evidence="1" id="KW-0547">Nucleotide-binding</keyword>
<organism evidence="6 7">
    <name type="scientific">Desulfacinum infernum DSM 9756</name>
    <dbReference type="NCBI Taxonomy" id="1121391"/>
    <lineage>
        <taxon>Bacteria</taxon>
        <taxon>Pseudomonadati</taxon>
        <taxon>Thermodesulfobacteriota</taxon>
        <taxon>Syntrophobacteria</taxon>
        <taxon>Syntrophobacterales</taxon>
        <taxon>Syntrophobacteraceae</taxon>
        <taxon>Desulfacinum</taxon>
    </lineage>
</organism>
<dbReference type="PRINTS" id="PR01590">
    <property type="entry name" value="HTHFIS"/>
</dbReference>
<gene>
    <name evidence="6" type="ORF">SAMN02745206_00938</name>
</gene>
<dbReference type="GO" id="GO:0043565">
    <property type="term" value="F:sequence-specific DNA binding"/>
    <property type="evidence" value="ECO:0007669"/>
    <property type="project" value="InterPro"/>
</dbReference>
<keyword evidence="3" id="KW-0805">Transcription regulation</keyword>
<dbReference type="PROSITE" id="PS50045">
    <property type="entry name" value="SIGMA54_INTERACT_4"/>
    <property type="match status" value="1"/>
</dbReference>
<dbReference type="PANTHER" id="PTHR32071">
    <property type="entry name" value="TRANSCRIPTIONAL REGULATORY PROTEIN"/>
    <property type="match status" value="1"/>
</dbReference>
<dbReference type="AlphaFoldDB" id="A0A1M4WZM0"/>
<dbReference type="Gene3D" id="1.10.10.60">
    <property type="entry name" value="Homeodomain-like"/>
    <property type="match status" value="1"/>
</dbReference>
<dbReference type="Gene3D" id="3.40.50.300">
    <property type="entry name" value="P-loop containing nucleotide triphosphate hydrolases"/>
    <property type="match status" value="1"/>
</dbReference>
<dbReference type="GO" id="GO:0005524">
    <property type="term" value="F:ATP binding"/>
    <property type="evidence" value="ECO:0007669"/>
    <property type="project" value="UniProtKB-KW"/>
</dbReference>
<keyword evidence="2" id="KW-0067">ATP-binding</keyword>
<dbReference type="InterPro" id="IPR027417">
    <property type="entry name" value="P-loop_NTPase"/>
</dbReference>
<dbReference type="RefSeq" id="WP_084076191.1">
    <property type="nucleotide sequence ID" value="NZ_FQVB01000008.1"/>
</dbReference>
<dbReference type="InterPro" id="IPR009057">
    <property type="entry name" value="Homeodomain-like_sf"/>
</dbReference>